<evidence type="ECO:0000313" key="1">
    <source>
        <dbReference type="EMBL" id="CAK5088034.1"/>
    </source>
</evidence>
<gene>
    <name evidence="1" type="ORF">MENTE1834_LOCUS35671</name>
</gene>
<evidence type="ECO:0000313" key="2">
    <source>
        <dbReference type="Proteomes" id="UP001497535"/>
    </source>
</evidence>
<protein>
    <submittedName>
        <fullName evidence="1">Uncharacterized protein</fullName>
    </submittedName>
</protein>
<proteinExistence type="predicted"/>
<name>A0ACB1AB89_MELEN</name>
<comment type="caution">
    <text evidence="1">The sequence shown here is derived from an EMBL/GenBank/DDBJ whole genome shotgun (WGS) entry which is preliminary data.</text>
</comment>
<organism evidence="1 2">
    <name type="scientific">Meloidogyne enterolobii</name>
    <name type="common">Root-knot nematode worm</name>
    <name type="synonym">Meloidogyne mayaguensis</name>
    <dbReference type="NCBI Taxonomy" id="390850"/>
    <lineage>
        <taxon>Eukaryota</taxon>
        <taxon>Metazoa</taxon>
        <taxon>Ecdysozoa</taxon>
        <taxon>Nematoda</taxon>
        <taxon>Chromadorea</taxon>
        <taxon>Rhabditida</taxon>
        <taxon>Tylenchina</taxon>
        <taxon>Tylenchomorpha</taxon>
        <taxon>Tylenchoidea</taxon>
        <taxon>Meloidogynidae</taxon>
        <taxon>Meloidogyninae</taxon>
        <taxon>Meloidogyne</taxon>
    </lineage>
</organism>
<dbReference type="Proteomes" id="UP001497535">
    <property type="component" value="Unassembled WGS sequence"/>
</dbReference>
<accession>A0ACB1AB89</accession>
<dbReference type="EMBL" id="CAVMJV010000069">
    <property type="protein sequence ID" value="CAK5088034.1"/>
    <property type="molecule type" value="Genomic_DNA"/>
</dbReference>
<sequence length="105" mass="12149">MNTQNFFYDEEVSKTIDMGPGIELENPLRGVLEFYPLEGLEIEEYIEEEVPDMDRLNINIENNNNNIQNNYGSQTSARATMEVEVRKISCYYGSQLGSSLFKQRI</sequence>
<keyword evidence="2" id="KW-1185">Reference proteome</keyword>
<reference evidence="1" key="1">
    <citation type="submission" date="2023-11" db="EMBL/GenBank/DDBJ databases">
        <authorList>
            <person name="Poullet M."/>
        </authorList>
    </citation>
    <scope>NUCLEOTIDE SEQUENCE</scope>
    <source>
        <strain evidence="1">E1834</strain>
    </source>
</reference>